<comment type="caution">
    <text evidence="1">The sequence shown here is derived from an EMBL/GenBank/DDBJ whole genome shotgun (WGS) entry which is preliminary data.</text>
</comment>
<organism evidence="1 2">
    <name type="scientific">Trema orientale</name>
    <name type="common">Charcoal tree</name>
    <name type="synonym">Celtis orientalis</name>
    <dbReference type="NCBI Taxonomy" id="63057"/>
    <lineage>
        <taxon>Eukaryota</taxon>
        <taxon>Viridiplantae</taxon>
        <taxon>Streptophyta</taxon>
        <taxon>Embryophyta</taxon>
        <taxon>Tracheophyta</taxon>
        <taxon>Spermatophyta</taxon>
        <taxon>Magnoliopsida</taxon>
        <taxon>eudicotyledons</taxon>
        <taxon>Gunneridae</taxon>
        <taxon>Pentapetalae</taxon>
        <taxon>rosids</taxon>
        <taxon>fabids</taxon>
        <taxon>Rosales</taxon>
        <taxon>Cannabaceae</taxon>
        <taxon>Trema</taxon>
    </lineage>
</organism>
<dbReference type="AlphaFoldDB" id="A0A2P5ATB9"/>
<keyword evidence="2" id="KW-1185">Reference proteome</keyword>
<evidence type="ECO:0000313" key="2">
    <source>
        <dbReference type="Proteomes" id="UP000237000"/>
    </source>
</evidence>
<sequence length="130" mass="14879">MGGFNYLRKQGNTSRKREMGALAVWERKETYGRDGRRLQLLGEEKKNQEGVREVGGRFWAERMGLGMVLQLEFSHLMAQVPRFQNPNFHFVINLSISQIRGKLCRCLSLGLHTSLGVKVVSYLVNNLVIN</sequence>
<dbReference type="InParanoid" id="A0A2P5ATB9"/>
<accession>A0A2P5ATB9</accession>
<dbReference type="Proteomes" id="UP000237000">
    <property type="component" value="Unassembled WGS sequence"/>
</dbReference>
<reference evidence="2" key="1">
    <citation type="submission" date="2016-06" db="EMBL/GenBank/DDBJ databases">
        <title>Parallel loss of symbiosis genes in relatives of nitrogen-fixing non-legume Parasponia.</title>
        <authorList>
            <person name="Van Velzen R."/>
            <person name="Holmer R."/>
            <person name="Bu F."/>
            <person name="Rutten L."/>
            <person name="Van Zeijl A."/>
            <person name="Liu W."/>
            <person name="Santuari L."/>
            <person name="Cao Q."/>
            <person name="Sharma T."/>
            <person name="Shen D."/>
            <person name="Roswanjaya Y."/>
            <person name="Wardhani T."/>
            <person name="Kalhor M.S."/>
            <person name="Jansen J."/>
            <person name="Van den Hoogen J."/>
            <person name="Gungor B."/>
            <person name="Hartog M."/>
            <person name="Hontelez J."/>
            <person name="Verver J."/>
            <person name="Yang W.-C."/>
            <person name="Schijlen E."/>
            <person name="Repin R."/>
            <person name="Schilthuizen M."/>
            <person name="Schranz E."/>
            <person name="Heidstra R."/>
            <person name="Miyata K."/>
            <person name="Fedorova E."/>
            <person name="Kohlen W."/>
            <person name="Bisseling T."/>
            <person name="Smit S."/>
            <person name="Geurts R."/>
        </authorList>
    </citation>
    <scope>NUCLEOTIDE SEQUENCE [LARGE SCALE GENOMIC DNA]</scope>
    <source>
        <strain evidence="2">cv. RG33-2</strain>
    </source>
</reference>
<proteinExistence type="predicted"/>
<dbReference type="EMBL" id="JXTC01000707">
    <property type="protein sequence ID" value="PON39784.1"/>
    <property type="molecule type" value="Genomic_DNA"/>
</dbReference>
<evidence type="ECO:0000313" key="1">
    <source>
        <dbReference type="EMBL" id="PON39784.1"/>
    </source>
</evidence>
<protein>
    <submittedName>
        <fullName evidence="1">Uncharacterized protein</fullName>
    </submittedName>
</protein>
<name>A0A2P5ATB9_TREOI</name>
<gene>
    <name evidence="1" type="ORF">TorRG33x02_341780</name>
</gene>